<evidence type="ECO:0000256" key="1">
    <source>
        <dbReference type="SAM" id="Phobius"/>
    </source>
</evidence>
<dbReference type="EMBL" id="LLXL01000075">
    <property type="protein sequence ID" value="PKK78622.1"/>
    <property type="molecule type" value="Genomic_DNA"/>
</dbReference>
<reference evidence="2 3" key="1">
    <citation type="submission" date="2016-04" db="EMBL/GenBank/DDBJ databases">
        <title>Genome analyses suggest a sexual origin of heterokaryosis in a supposedly ancient asexual fungus.</title>
        <authorList>
            <person name="Ropars J."/>
            <person name="Sedzielewska K."/>
            <person name="Noel J."/>
            <person name="Charron P."/>
            <person name="Farinelli L."/>
            <person name="Marton T."/>
            <person name="Kruger M."/>
            <person name="Pelin A."/>
            <person name="Brachmann A."/>
            <person name="Corradi N."/>
        </authorList>
    </citation>
    <scope>NUCLEOTIDE SEQUENCE [LARGE SCALE GENOMIC DNA]</scope>
    <source>
        <strain evidence="2 3">C2</strain>
    </source>
</reference>
<gene>
    <name evidence="2" type="ORF">RhiirC2_508683</name>
</gene>
<proteinExistence type="predicted"/>
<reference evidence="2 3" key="2">
    <citation type="submission" date="2017-10" db="EMBL/GenBank/DDBJ databases">
        <title>Extensive intraspecific genome diversity in a model arbuscular mycorrhizal fungus.</title>
        <authorList>
            <person name="Chen E.C.H."/>
            <person name="Morin E."/>
            <person name="Baudet D."/>
            <person name="Noel J."/>
            <person name="Ndikumana S."/>
            <person name="Charron P."/>
            <person name="St-Onge C."/>
            <person name="Giorgi J."/>
            <person name="Grigoriev I.V."/>
            <person name="Roux C."/>
            <person name="Martin F.M."/>
            <person name="Corradi N."/>
        </authorList>
    </citation>
    <scope>NUCLEOTIDE SEQUENCE [LARGE SCALE GENOMIC DNA]</scope>
    <source>
        <strain evidence="2 3">C2</strain>
    </source>
</reference>
<evidence type="ECO:0000313" key="2">
    <source>
        <dbReference type="EMBL" id="PKK78622.1"/>
    </source>
</evidence>
<name>A0A2N1NXP8_9GLOM</name>
<feature type="transmembrane region" description="Helical" evidence="1">
    <location>
        <begin position="66"/>
        <end position="90"/>
    </location>
</feature>
<comment type="caution">
    <text evidence="2">The sequence shown here is derived from an EMBL/GenBank/DDBJ whole genome shotgun (WGS) entry which is preliminary data.</text>
</comment>
<evidence type="ECO:0000313" key="3">
    <source>
        <dbReference type="Proteomes" id="UP000233469"/>
    </source>
</evidence>
<organism evidence="2 3">
    <name type="scientific">Rhizophagus irregularis</name>
    <dbReference type="NCBI Taxonomy" id="588596"/>
    <lineage>
        <taxon>Eukaryota</taxon>
        <taxon>Fungi</taxon>
        <taxon>Fungi incertae sedis</taxon>
        <taxon>Mucoromycota</taxon>
        <taxon>Glomeromycotina</taxon>
        <taxon>Glomeromycetes</taxon>
        <taxon>Glomerales</taxon>
        <taxon>Glomeraceae</taxon>
        <taxon>Rhizophagus</taxon>
    </lineage>
</organism>
<keyword evidence="1" id="KW-0472">Membrane</keyword>
<keyword evidence="1" id="KW-0812">Transmembrane</keyword>
<sequence>MLGLEEVYKDPLSFHPKKSLSQRWSDFSKNCRNPFFFLLCDPPLYQSLYSFFFLPFTYIINPFFYFHYLLIYIFFSFFFSSKVNFLQAYVKSKYTTFRKAISEEYFFKKNLRTFSKKKRQK</sequence>
<accession>A0A2N1NXP8</accession>
<dbReference type="Proteomes" id="UP000233469">
    <property type="component" value="Unassembled WGS sequence"/>
</dbReference>
<dbReference type="AlphaFoldDB" id="A0A2N1NXP8"/>
<protein>
    <submittedName>
        <fullName evidence="2">Uncharacterized protein</fullName>
    </submittedName>
</protein>
<keyword evidence="1" id="KW-1133">Transmembrane helix</keyword>